<dbReference type="InterPro" id="IPR012912">
    <property type="entry name" value="Plasmid_pRiA4b_Orf3-like"/>
</dbReference>
<dbReference type="AlphaFoldDB" id="A0A5M8PT69"/>
<feature type="compositionally biased region" description="Acidic residues" evidence="1">
    <location>
        <begin position="471"/>
        <end position="484"/>
    </location>
</feature>
<evidence type="ECO:0000259" key="2">
    <source>
        <dbReference type="Pfam" id="PF07929"/>
    </source>
</evidence>
<protein>
    <recommendedName>
        <fullName evidence="2">Plasmid pRiA4b Orf3-like domain-containing protein</fullName>
    </recommendedName>
</protein>
<reference evidence="3 4" key="1">
    <citation type="submission" date="2019-09" db="EMBL/GenBank/DDBJ databases">
        <title>The hologenome of the rock-dwelling lichen Lasallia pustulata.</title>
        <authorList>
            <person name="Greshake Tzovaras B."/>
            <person name="Segers F."/>
            <person name="Bicker A."/>
            <person name="Dal Grande F."/>
            <person name="Otte J."/>
            <person name="Hankeln T."/>
            <person name="Schmitt I."/>
            <person name="Ebersberger I."/>
        </authorList>
    </citation>
    <scope>NUCLEOTIDE SEQUENCE [LARGE SCALE GENOMIC DNA]</scope>
    <source>
        <strain evidence="3">A1-1</strain>
    </source>
</reference>
<dbReference type="PANTHER" id="PTHR41878:SF1">
    <property type="entry name" value="TNPR PROTEIN"/>
    <property type="match status" value="1"/>
</dbReference>
<dbReference type="Gene3D" id="3.10.290.30">
    <property type="entry name" value="MM3350-like"/>
    <property type="match status" value="2"/>
</dbReference>
<dbReference type="EMBL" id="VXIT01000006">
    <property type="protein sequence ID" value="KAA6412175.1"/>
    <property type="molecule type" value="Genomic_DNA"/>
</dbReference>
<gene>
    <name evidence="3" type="ORF">FRX48_04326</name>
</gene>
<dbReference type="InterPro" id="IPR024047">
    <property type="entry name" value="MM3350-like_sf"/>
</dbReference>
<feature type="compositionally biased region" description="Acidic residues" evidence="1">
    <location>
        <begin position="492"/>
        <end position="513"/>
    </location>
</feature>
<evidence type="ECO:0000313" key="3">
    <source>
        <dbReference type="EMBL" id="KAA6412175.1"/>
    </source>
</evidence>
<evidence type="ECO:0000256" key="1">
    <source>
        <dbReference type="SAM" id="MobiDB-lite"/>
    </source>
</evidence>
<comment type="caution">
    <text evidence="3">The sequence shown here is derived from an EMBL/GenBank/DDBJ whole genome shotgun (WGS) entry which is preliminary data.</text>
</comment>
<dbReference type="Proteomes" id="UP000324767">
    <property type="component" value="Unassembled WGS sequence"/>
</dbReference>
<organism evidence="3 4">
    <name type="scientific">Lasallia pustulata</name>
    <dbReference type="NCBI Taxonomy" id="136370"/>
    <lineage>
        <taxon>Eukaryota</taxon>
        <taxon>Fungi</taxon>
        <taxon>Dikarya</taxon>
        <taxon>Ascomycota</taxon>
        <taxon>Pezizomycotina</taxon>
        <taxon>Lecanoromycetes</taxon>
        <taxon>OSLEUM clade</taxon>
        <taxon>Umbilicariomycetidae</taxon>
        <taxon>Umbilicariales</taxon>
        <taxon>Umbilicariaceae</taxon>
        <taxon>Lasallia</taxon>
    </lineage>
</organism>
<name>A0A5M8PT69_9LECA</name>
<dbReference type="Pfam" id="PF07929">
    <property type="entry name" value="PRiA4_ORF3"/>
    <property type="match status" value="1"/>
</dbReference>
<dbReference type="OrthoDB" id="245563at2759"/>
<proteinExistence type="predicted"/>
<sequence>MASRPSTPVSWIEHDYSTIPTGAPTPNYLAQIRADKSRSPTVTRLLLVPVTFTFWDLHCAIESALQWPHSTQYGFQVIEDLTVNSARAATRSRPRVLLYLSPSEKFSLVDIFDADSKNFGRGLLYPHGAHISWEIHVALIGRAREFTNGKVVCLSRCGHPPTTEMSTPQVMMQYNVEYKKAGEFCGEGQLWNNRDGDPTPLVELVRRYGGEVTRALSIERAMLWWAAVWNLLVKPLIAAAKVPAQPPTKSAGGNELNYLVRVDLEGTSFPVIYRVFSCPASLIFYHLHLVIQFAFDWQRCGQWAFMALDPRIKRSYPITSTEDAYMCRNMEREDSDMKIWPSPTIQDCIDRHIARGNKIVYVYDDKCRWDHQIEVLGRAHGATDRVVCIGGEGHPAGEDIGGADEWVKLQEALLEPADPGSERYDEQKELITWYNRRCENAHAKGVEGLKGDGLWRWDMRAVNEELENLDDMEESDFIEEDFYSQEEVSTGSEEDEGTEAEETEETEYSETEE</sequence>
<feature type="domain" description="Plasmid pRiA4b Orf3-like" evidence="2">
    <location>
        <begin position="258"/>
        <end position="426"/>
    </location>
</feature>
<feature type="region of interest" description="Disordered" evidence="1">
    <location>
        <begin position="471"/>
        <end position="513"/>
    </location>
</feature>
<evidence type="ECO:0000313" key="4">
    <source>
        <dbReference type="Proteomes" id="UP000324767"/>
    </source>
</evidence>
<dbReference type="SUPFAM" id="SSF159941">
    <property type="entry name" value="MM3350-like"/>
    <property type="match status" value="2"/>
</dbReference>
<accession>A0A5M8PT69</accession>
<dbReference type="PANTHER" id="PTHR41878">
    <property type="entry name" value="LEXA REPRESSOR-RELATED"/>
    <property type="match status" value="1"/>
</dbReference>